<dbReference type="AlphaFoldDB" id="A0A0D1L0S2"/>
<dbReference type="STRING" id="280871.TL10_23425"/>
<dbReference type="EMBL" id="JXST01000040">
    <property type="protein sequence ID" value="KIU14620.1"/>
    <property type="molecule type" value="Genomic_DNA"/>
</dbReference>
<sequence length="60" mass="6510">MHEKIVLTDDSLIIGSQNLSTKSLTENRELSIRLDKAAAPNIVAAVQNQFAVDFDKATPA</sequence>
<comment type="caution">
    <text evidence="2">The sequence shown here is derived from an EMBL/GenBank/DDBJ whole genome shotgun (WGS) entry which is preliminary data.</text>
</comment>
<evidence type="ECO:0000259" key="1">
    <source>
        <dbReference type="PROSITE" id="PS50035"/>
    </source>
</evidence>
<name>A0A0D1L0S2_9MYCO</name>
<protein>
    <recommendedName>
        <fullName evidence="1">PLD phosphodiesterase domain-containing protein</fullName>
    </recommendedName>
</protein>
<proteinExistence type="predicted"/>
<dbReference type="Proteomes" id="UP000032221">
    <property type="component" value="Unassembled WGS sequence"/>
</dbReference>
<accession>A0A0D1L0S2</accession>
<dbReference type="GO" id="GO:0006793">
    <property type="term" value="P:phosphorus metabolic process"/>
    <property type="evidence" value="ECO:0007669"/>
    <property type="project" value="UniProtKB-ARBA"/>
</dbReference>
<keyword evidence="3" id="KW-1185">Reference proteome</keyword>
<evidence type="ECO:0000313" key="2">
    <source>
        <dbReference type="EMBL" id="KIU14620.1"/>
    </source>
</evidence>
<evidence type="ECO:0000313" key="3">
    <source>
        <dbReference type="Proteomes" id="UP000032221"/>
    </source>
</evidence>
<dbReference type="InterPro" id="IPR001736">
    <property type="entry name" value="PLipase_D/transphosphatidylase"/>
</dbReference>
<dbReference type="GO" id="GO:0003824">
    <property type="term" value="F:catalytic activity"/>
    <property type="evidence" value="ECO:0007669"/>
    <property type="project" value="InterPro"/>
</dbReference>
<dbReference type="PATRIC" id="fig|280871.6.peg.4847"/>
<dbReference type="InterPro" id="IPR025202">
    <property type="entry name" value="PLD-like_dom"/>
</dbReference>
<reference evidence="2 3" key="1">
    <citation type="submission" date="2015-01" db="EMBL/GenBank/DDBJ databases">
        <title>Genome sequence of Mycobacterium llatzerense and Mycobacterium immunogenum recovered from brain abscess.</title>
        <authorList>
            <person name="Greninger A.L."/>
            <person name="Langelier C."/>
            <person name="Cunningham G."/>
            <person name="Chiu C.Y."/>
            <person name="Miller S."/>
        </authorList>
    </citation>
    <scope>NUCLEOTIDE SEQUENCE [LARGE SCALE GENOMIC DNA]</scope>
    <source>
        <strain evidence="2 3">CLUC14</strain>
    </source>
</reference>
<dbReference type="Gene3D" id="3.30.870.10">
    <property type="entry name" value="Endonuclease Chain A"/>
    <property type="match status" value="1"/>
</dbReference>
<dbReference type="PROSITE" id="PS50035">
    <property type="entry name" value="PLD"/>
    <property type="match status" value="1"/>
</dbReference>
<gene>
    <name evidence="2" type="ORF">TL10_23425</name>
</gene>
<dbReference type="SUPFAM" id="SSF56024">
    <property type="entry name" value="Phospholipase D/nuclease"/>
    <property type="match status" value="1"/>
</dbReference>
<dbReference type="Pfam" id="PF13091">
    <property type="entry name" value="PLDc_2"/>
    <property type="match status" value="1"/>
</dbReference>
<feature type="domain" description="PLD phosphodiesterase" evidence="1">
    <location>
        <begin position="1"/>
        <end position="23"/>
    </location>
</feature>
<organism evidence="2 3">
    <name type="scientific">Mycolicibacterium llatzerense</name>
    <dbReference type="NCBI Taxonomy" id="280871"/>
    <lineage>
        <taxon>Bacteria</taxon>
        <taxon>Bacillati</taxon>
        <taxon>Actinomycetota</taxon>
        <taxon>Actinomycetes</taxon>
        <taxon>Mycobacteriales</taxon>
        <taxon>Mycobacteriaceae</taxon>
        <taxon>Mycolicibacterium</taxon>
    </lineage>
</organism>